<dbReference type="RefSeq" id="WP_091895953.1">
    <property type="nucleotide sequence ID" value="NZ_FOSJ01000005.1"/>
</dbReference>
<dbReference type="SFLD" id="SFLDS00003">
    <property type="entry name" value="Haloacid_Dehalogenase"/>
    <property type="match status" value="1"/>
</dbReference>
<reference evidence="7" key="1">
    <citation type="submission" date="2016-10" db="EMBL/GenBank/DDBJ databases">
        <authorList>
            <person name="Varghese N."/>
            <person name="Submissions S."/>
        </authorList>
    </citation>
    <scope>NUCLEOTIDE SEQUENCE [LARGE SCALE GENOMIC DNA]</scope>
    <source>
        <strain evidence="7">DSM 16108</strain>
    </source>
</reference>
<evidence type="ECO:0000256" key="2">
    <source>
        <dbReference type="ARBA" id="ARBA00006171"/>
    </source>
</evidence>
<proteinExistence type="inferred from homology"/>
<dbReference type="Gene3D" id="1.10.150.240">
    <property type="entry name" value="Putative phosphatase, domain 2"/>
    <property type="match status" value="1"/>
</dbReference>
<dbReference type="InterPro" id="IPR023214">
    <property type="entry name" value="HAD_sf"/>
</dbReference>
<keyword evidence="7" id="KW-1185">Reference proteome</keyword>
<name>A0A1I3W0F4_9LACT</name>
<dbReference type="OrthoDB" id="9797743at2"/>
<evidence type="ECO:0000256" key="5">
    <source>
        <dbReference type="ARBA" id="ARBA00023277"/>
    </source>
</evidence>
<evidence type="ECO:0000256" key="4">
    <source>
        <dbReference type="ARBA" id="ARBA00022842"/>
    </source>
</evidence>
<dbReference type="InterPro" id="IPR023198">
    <property type="entry name" value="PGP-like_dom2"/>
</dbReference>
<dbReference type="CDD" id="cd07505">
    <property type="entry name" value="HAD_BPGM-like"/>
    <property type="match status" value="1"/>
</dbReference>
<dbReference type="NCBIfam" id="TIGR01509">
    <property type="entry name" value="HAD-SF-IA-v3"/>
    <property type="match status" value="1"/>
</dbReference>
<keyword evidence="5" id="KW-0119">Carbohydrate metabolism</keyword>
<evidence type="ECO:0000313" key="6">
    <source>
        <dbReference type="EMBL" id="SFJ99966.1"/>
    </source>
</evidence>
<dbReference type="SFLD" id="SFLDG01129">
    <property type="entry name" value="C1.5:_HAD__Beta-PGM__Phosphata"/>
    <property type="match status" value="1"/>
</dbReference>
<dbReference type="InterPro" id="IPR006439">
    <property type="entry name" value="HAD-SF_hydro_IA"/>
</dbReference>
<dbReference type="PANTHER" id="PTHR46193:SF18">
    <property type="entry name" value="HEXITOL PHOSPHATASE B"/>
    <property type="match status" value="1"/>
</dbReference>
<evidence type="ECO:0000256" key="1">
    <source>
        <dbReference type="ARBA" id="ARBA00001946"/>
    </source>
</evidence>
<comment type="similarity">
    <text evidence="2">Belongs to the HAD-like hydrolase superfamily. CbbY/CbbZ/Gph/YieH family.</text>
</comment>
<accession>A0A1I3W0F4</accession>
<dbReference type="PANTHER" id="PTHR46193">
    <property type="entry name" value="6-PHOSPHOGLUCONATE PHOSPHATASE"/>
    <property type="match status" value="1"/>
</dbReference>
<dbReference type="InterPro" id="IPR041492">
    <property type="entry name" value="HAD_2"/>
</dbReference>
<dbReference type="EMBL" id="FOSJ01000005">
    <property type="protein sequence ID" value="SFJ99966.1"/>
    <property type="molecule type" value="Genomic_DNA"/>
</dbReference>
<dbReference type="Gene3D" id="3.40.50.1000">
    <property type="entry name" value="HAD superfamily/HAD-like"/>
    <property type="match status" value="1"/>
</dbReference>
<dbReference type="SUPFAM" id="SSF56784">
    <property type="entry name" value="HAD-like"/>
    <property type="match status" value="1"/>
</dbReference>
<dbReference type="Pfam" id="PF13419">
    <property type="entry name" value="HAD_2"/>
    <property type="match status" value="1"/>
</dbReference>
<keyword evidence="4" id="KW-0460">Magnesium</keyword>
<dbReference type="InterPro" id="IPR036412">
    <property type="entry name" value="HAD-like_sf"/>
</dbReference>
<dbReference type="GO" id="GO:0046872">
    <property type="term" value="F:metal ion binding"/>
    <property type="evidence" value="ECO:0007669"/>
    <property type="project" value="UniProtKB-KW"/>
</dbReference>
<dbReference type="GO" id="GO:0003824">
    <property type="term" value="F:catalytic activity"/>
    <property type="evidence" value="ECO:0007669"/>
    <property type="project" value="UniProtKB-ARBA"/>
</dbReference>
<protein>
    <submittedName>
        <fullName evidence="6">Haloacid dehalogenase superfamily, subfamily IA, variant 3 with third motif having DD or ED</fullName>
    </submittedName>
</protein>
<gene>
    <name evidence="6" type="ORF">SAMN04488569_100564</name>
</gene>
<sequence length="221" mass="25351">MKGIIFDFNGTMFQDSHFHEKAWIHIIKKYSTKAVTEEDILHKIHGQTNDKILTYFLNETLSEEKITLLSNEKEAYYRKLILNQPDLSLTEGLEELLNSLLQRHTPMTIAKASPKQNVEFYYNLFNLDRWFDKEKIVYDDGSFPGKPSPDIFVLAAQNLKLLPKDCLVVEDAISGLKAAMNAGIGSIIAIDPEGKNQPHFDQNKLTYDGIIKNFNDFADYM</sequence>
<dbReference type="InterPro" id="IPR051600">
    <property type="entry name" value="Beta-PGM-like"/>
</dbReference>
<comment type="cofactor">
    <cofactor evidence="1">
        <name>Mg(2+)</name>
        <dbReference type="ChEBI" id="CHEBI:18420"/>
    </cofactor>
</comment>
<organism evidence="6 7">
    <name type="scientific">Marinilactibacillus piezotolerans</name>
    <dbReference type="NCBI Taxonomy" id="258723"/>
    <lineage>
        <taxon>Bacteria</taxon>
        <taxon>Bacillati</taxon>
        <taxon>Bacillota</taxon>
        <taxon>Bacilli</taxon>
        <taxon>Lactobacillales</taxon>
        <taxon>Carnobacteriaceae</taxon>
        <taxon>Marinilactibacillus</taxon>
    </lineage>
</organism>
<dbReference type="Proteomes" id="UP000199589">
    <property type="component" value="Unassembled WGS sequence"/>
</dbReference>
<evidence type="ECO:0000256" key="3">
    <source>
        <dbReference type="ARBA" id="ARBA00022723"/>
    </source>
</evidence>
<dbReference type="AlphaFoldDB" id="A0A1I3W0F4"/>
<keyword evidence="3" id="KW-0479">Metal-binding</keyword>
<evidence type="ECO:0000313" key="7">
    <source>
        <dbReference type="Proteomes" id="UP000199589"/>
    </source>
</evidence>